<dbReference type="AlphaFoldDB" id="A0A238XKR0"/>
<dbReference type="RefSeq" id="WP_141134654.1">
    <property type="nucleotide sequence ID" value="NZ_FZNW01000011.1"/>
</dbReference>
<evidence type="ECO:0000313" key="2">
    <source>
        <dbReference type="Proteomes" id="UP000198348"/>
    </source>
</evidence>
<dbReference type="Proteomes" id="UP000198348">
    <property type="component" value="Unassembled WGS sequence"/>
</dbReference>
<protein>
    <submittedName>
        <fullName evidence="1">Uncharacterized protein</fullName>
    </submittedName>
</protein>
<evidence type="ECO:0000313" key="1">
    <source>
        <dbReference type="EMBL" id="SNR58914.1"/>
    </source>
</evidence>
<keyword evidence="2" id="KW-1185">Reference proteome</keyword>
<accession>A0A238XKR0</accession>
<proteinExistence type="predicted"/>
<dbReference type="EMBL" id="FZNW01000011">
    <property type="protein sequence ID" value="SNR58914.1"/>
    <property type="molecule type" value="Genomic_DNA"/>
</dbReference>
<reference evidence="1 2" key="1">
    <citation type="submission" date="2017-06" db="EMBL/GenBank/DDBJ databases">
        <authorList>
            <person name="Kim H.J."/>
            <person name="Triplett B.A."/>
        </authorList>
    </citation>
    <scope>NUCLEOTIDE SEQUENCE [LARGE SCALE GENOMIC DNA]</scope>
    <source>
        <strain evidence="1 2">DSM 45207</strain>
    </source>
</reference>
<name>A0A238XKR0_9PSEU</name>
<dbReference type="OrthoDB" id="3556670at2"/>
<gene>
    <name evidence="1" type="ORF">SAMN06265360_11152</name>
</gene>
<sequence length="96" mass="10549">METVLTVLGFAVLPAIALYGYIDRYLLRRRSLRAGLAAFEAQYRPSGCTVDVASCYPLSEHMVKELAASRGLRYTGRAPGRRRLGPMGFVPADRTG</sequence>
<organism evidence="1 2">
    <name type="scientific">Haloechinothrix alba</name>
    <dbReference type="NCBI Taxonomy" id="664784"/>
    <lineage>
        <taxon>Bacteria</taxon>
        <taxon>Bacillati</taxon>
        <taxon>Actinomycetota</taxon>
        <taxon>Actinomycetes</taxon>
        <taxon>Pseudonocardiales</taxon>
        <taxon>Pseudonocardiaceae</taxon>
        <taxon>Haloechinothrix</taxon>
    </lineage>
</organism>